<organism evidence="1 2">
    <name type="scientific">Microbacterium proteolyticum</name>
    <dbReference type="NCBI Taxonomy" id="1572644"/>
    <lineage>
        <taxon>Bacteria</taxon>
        <taxon>Bacillati</taxon>
        <taxon>Actinomycetota</taxon>
        <taxon>Actinomycetes</taxon>
        <taxon>Micrococcales</taxon>
        <taxon>Microbacteriaceae</taxon>
        <taxon>Microbacterium</taxon>
    </lineage>
</organism>
<gene>
    <name evidence="1" type="ORF">FHS07_001902</name>
</gene>
<evidence type="ECO:0000313" key="2">
    <source>
        <dbReference type="Proteomes" id="UP000543579"/>
    </source>
</evidence>
<sequence>MSESYGFVVGRFLSPRGAAASAGAEPAGVAARGSVRMTPKGVARMAEATPPATAVAQPLVLTVDAEGFVVDPSGRRGLWVVVGSWVVTLTFEGVAPSSYQVTVTAEHTEAAPLDLTLAAPLVETPTTKFVVNEAVYAETIGARDEAVAAADRATAPAQAMVDAAVGGSLAPLSTRVGTVEVSVPRMLDTRESFAALTAQLRGDSWIEFGSYGAMAYPYYLPERLGFAGLVNRGRAGWHAQDIAWLMAASGGGYAWTPGDAPVLIINAGGNNLIDADTSGNRAAISQSLRAMVAIASASARVEETGWTYRPNASGQQWMLNQPQPYASGGTASIGVHDGLEVDIPVPAGTSYLLCHGVALTAGRGATLRIRQGARVVAVQSLDDQTVQTTREGNQGASQGVSPLAIRLPDLAEGIVTVTVDQNGVAGSAAIIDALLPQAARPPFVFLVKPPPVLAASHQKPALRAHLLSSIDGTAAEFGAHVLAVNADGGWDAAAMLGEDGLHPNLAGAVHMADAFPLAVRARAWDRILRDV</sequence>
<dbReference type="CDD" id="cd00229">
    <property type="entry name" value="SGNH_hydrolase"/>
    <property type="match status" value="1"/>
</dbReference>
<accession>A0A7W5CIB9</accession>
<name>A0A7W5CIB9_9MICO</name>
<evidence type="ECO:0000313" key="1">
    <source>
        <dbReference type="EMBL" id="MBB3158206.1"/>
    </source>
</evidence>
<dbReference type="EMBL" id="JACHXY010000002">
    <property type="protein sequence ID" value="MBB3158206.1"/>
    <property type="molecule type" value="Genomic_DNA"/>
</dbReference>
<protein>
    <submittedName>
        <fullName evidence="1">Uncharacterized protein</fullName>
    </submittedName>
</protein>
<reference evidence="1 2" key="1">
    <citation type="submission" date="2020-08" db="EMBL/GenBank/DDBJ databases">
        <title>Genomic Encyclopedia of Type Strains, Phase III (KMG-III): the genomes of soil and plant-associated and newly described type strains.</title>
        <authorList>
            <person name="Whitman W."/>
        </authorList>
    </citation>
    <scope>NUCLEOTIDE SEQUENCE [LARGE SCALE GENOMIC DNA]</scope>
    <source>
        <strain evidence="1 2">CECT 8356</strain>
    </source>
</reference>
<dbReference type="Proteomes" id="UP000543579">
    <property type="component" value="Unassembled WGS sequence"/>
</dbReference>
<comment type="caution">
    <text evidence="1">The sequence shown here is derived from an EMBL/GenBank/DDBJ whole genome shotgun (WGS) entry which is preliminary data.</text>
</comment>
<dbReference type="AlphaFoldDB" id="A0A7W5CIB9"/>
<dbReference type="SUPFAM" id="SSF52266">
    <property type="entry name" value="SGNH hydrolase"/>
    <property type="match status" value="2"/>
</dbReference>
<proteinExistence type="predicted"/>
<dbReference type="RefSeq" id="WP_183419664.1">
    <property type="nucleotide sequence ID" value="NZ_JACHXY010000002.1"/>
</dbReference>